<dbReference type="SUPFAM" id="SSF48498">
    <property type="entry name" value="Tetracyclin repressor-like, C-terminal domain"/>
    <property type="match status" value="1"/>
</dbReference>
<feature type="domain" description="HTH tetR-type" evidence="3">
    <location>
        <begin position="6"/>
        <end position="66"/>
    </location>
</feature>
<dbReference type="Pfam" id="PF00440">
    <property type="entry name" value="TetR_N"/>
    <property type="match status" value="1"/>
</dbReference>
<keyword evidence="1 2" id="KW-0238">DNA-binding</keyword>
<dbReference type="STRING" id="82801.SAMN04488506_0444"/>
<evidence type="ECO:0000256" key="1">
    <source>
        <dbReference type="ARBA" id="ARBA00023125"/>
    </source>
</evidence>
<dbReference type="RefSeq" id="WP_092479506.1">
    <property type="nucleotide sequence ID" value="NZ_FOXW01000001.1"/>
</dbReference>
<accession>A0A1I5VAF5</accession>
<feature type="DNA-binding region" description="H-T-H motif" evidence="2">
    <location>
        <begin position="29"/>
        <end position="48"/>
    </location>
</feature>
<reference evidence="4 5" key="1">
    <citation type="submission" date="2016-10" db="EMBL/GenBank/DDBJ databases">
        <authorList>
            <person name="de Groot N.N."/>
        </authorList>
    </citation>
    <scope>NUCLEOTIDE SEQUENCE [LARGE SCALE GENOMIC DNA]</scope>
    <source>
        <strain evidence="4 5">DSM 20581</strain>
    </source>
</reference>
<dbReference type="PROSITE" id="PS50977">
    <property type="entry name" value="HTH_TETR_2"/>
    <property type="match status" value="1"/>
</dbReference>
<dbReference type="Proteomes" id="UP000199136">
    <property type="component" value="Unassembled WGS sequence"/>
</dbReference>
<dbReference type="InterPro" id="IPR009057">
    <property type="entry name" value="Homeodomain-like_sf"/>
</dbReference>
<dbReference type="Gene3D" id="1.10.357.10">
    <property type="entry name" value="Tetracycline Repressor, domain 2"/>
    <property type="match status" value="1"/>
</dbReference>
<organism evidence="4 5">
    <name type="scientific">Desemzia incerta</name>
    <dbReference type="NCBI Taxonomy" id="82801"/>
    <lineage>
        <taxon>Bacteria</taxon>
        <taxon>Bacillati</taxon>
        <taxon>Bacillota</taxon>
        <taxon>Bacilli</taxon>
        <taxon>Lactobacillales</taxon>
        <taxon>Carnobacteriaceae</taxon>
        <taxon>Desemzia</taxon>
    </lineage>
</organism>
<dbReference type="EMBL" id="FOXW01000001">
    <property type="protein sequence ID" value="SFQ04475.1"/>
    <property type="molecule type" value="Genomic_DNA"/>
</dbReference>
<evidence type="ECO:0000259" key="3">
    <source>
        <dbReference type="PROSITE" id="PS50977"/>
    </source>
</evidence>
<dbReference type="OrthoDB" id="66596at2"/>
<dbReference type="GO" id="GO:0003677">
    <property type="term" value="F:DNA binding"/>
    <property type="evidence" value="ECO:0007669"/>
    <property type="project" value="UniProtKB-UniRule"/>
</dbReference>
<dbReference type="InterPro" id="IPR036271">
    <property type="entry name" value="Tet_transcr_reg_TetR-rel_C_sf"/>
</dbReference>
<name>A0A1I5VAF5_9LACT</name>
<dbReference type="InterPro" id="IPR001647">
    <property type="entry name" value="HTH_TetR"/>
</dbReference>
<dbReference type="SUPFAM" id="SSF46689">
    <property type="entry name" value="Homeodomain-like"/>
    <property type="match status" value="1"/>
</dbReference>
<evidence type="ECO:0000313" key="4">
    <source>
        <dbReference type="EMBL" id="SFQ04475.1"/>
    </source>
</evidence>
<evidence type="ECO:0000256" key="2">
    <source>
        <dbReference type="PROSITE-ProRule" id="PRU00335"/>
    </source>
</evidence>
<dbReference type="AlphaFoldDB" id="A0A1I5VAF5"/>
<keyword evidence="5" id="KW-1185">Reference proteome</keyword>
<evidence type="ECO:0000313" key="5">
    <source>
        <dbReference type="Proteomes" id="UP000199136"/>
    </source>
</evidence>
<sequence length="184" mass="21461">MARKKTIMKSSILDTAYEVVRKEGFDGFTARNIAKEMNCSTQPIYLEFKNMNDLKRELIIRIKAHLTETIYTQERTEHPVLNDALNYLYFAKEESTFFKALYLENRLDAKKVYTISRDVVLDSFNEVSETKELTEKEKEKVFGLFWSSVHGGASFIAQELVPLHEEDLIQYLNQAFQTSLKLVQ</sequence>
<proteinExistence type="predicted"/>
<gene>
    <name evidence="4" type="ORF">SAMN04488506_0444</name>
</gene>
<protein>
    <submittedName>
        <fullName evidence="4">Transcriptional regulator, TetR family</fullName>
    </submittedName>
</protein>